<dbReference type="Pfam" id="PF08340">
    <property type="entry name" value="YicC-like_C"/>
    <property type="match status" value="1"/>
</dbReference>
<evidence type="ECO:0000256" key="1">
    <source>
        <dbReference type="ARBA" id="ARBA00001968"/>
    </source>
</evidence>
<protein>
    <submittedName>
        <fullName evidence="9">Uncharacterized protein (TIGR00255 family)</fullName>
    </submittedName>
</protein>
<evidence type="ECO:0000256" key="5">
    <source>
        <dbReference type="ARBA" id="ARBA00035648"/>
    </source>
</evidence>
<keyword evidence="3" id="KW-0255">Endonuclease</keyword>
<dbReference type="PANTHER" id="PTHR30636">
    <property type="entry name" value="UPF0701 PROTEIN YICC"/>
    <property type="match status" value="1"/>
</dbReference>
<sequence length="291" mass="33784">MKSMTGYGLYQKSDENYNVKIEIKSVNNRYAEINIRLPKNLFAIEDKIRKFIKDTVKRGKVDVFINIEYLSQNNEDIKLNIPLAKAYMKNLLDLKEELELKDPISLRDIYTFQGVVTSSISDEEDHELNNLIFQTLEGAVKKFDEFRKIEGENLKADLKEKIKNIKTLNDEIKDLAPISLEENIKKLKENIESQLKDQSLDKARLSTEVALMCDKLAIDEEITRIYSHIDQFNDIIKDTNPIGRKLDFLLQELNRESNTIGSKSTNTKIINTIVVLKSEIEKIREQIQNIE</sequence>
<evidence type="ECO:0000259" key="8">
    <source>
        <dbReference type="Pfam" id="PF08340"/>
    </source>
</evidence>
<keyword evidence="2" id="KW-0540">Nuclease</keyword>
<comment type="cofactor">
    <cofactor evidence="1">
        <name>a divalent metal cation</name>
        <dbReference type="ChEBI" id="CHEBI:60240"/>
    </cofactor>
</comment>
<keyword evidence="4" id="KW-0378">Hydrolase</keyword>
<dbReference type="Pfam" id="PF03755">
    <property type="entry name" value="YicC-like_N"/>
    <property type="match status" value="1"/>
</dbReference>
<dbReference type="NCBIfam" id="TIGR00255">
    <property type="entry name" value="YicC/YloC family endoribonuclease"/>
    <property type="match status" value="1"/>
</dbReference>
<evidence type="ECO:0000256" key="2">
    <source>
        <dbReference type="ARBA" id="ARBA00022722"/>
    </source>
</evidence>
<keyword evidence="6" id="KW-0175">Coiled coil</keyword>
<evidence type="ECO:0000256" key="6">
    <source>
        <dbReference type="SAM" id="Coils"/>
    </source>
</evidence>
<evidence type="ECO:0000259" key="7">
    <source>
        <dbReference type="Pfam" id="PF03755"/>
    </source>
</evidence>
<dbReference type="InterPro" id="IPR013551">
    <property type="entry name" value="YicC-like_C"/>
</dbReference>
<evidence type="ECO:0000313" key="9">
    <source>
        <dbReference type="EMBL" id="MDQ0274590.1"/>
    </source>
</evidence>
<organism evidence="9 10">
    <name type="scientific">Peptoniphilus koenoeneniae</name>
    <dbReference type="NCBI Taxonomy" id="507751"/>
    <lineage>
        <taxon>Bacteria</taxon>
        <taxon>Bacillati</taxon>
        <taxon>Bacillota</taxon>
        <taxon>Tissierellia</taxon>
        <taxon>Tissierellales</taxon>
        <taxon>Peptoniphilaceae</taxon>
        <taxon>Peptoniphilus</taxon>
    </lineage>
</organism>
<accession>A0ABU0AUA8</accession>
<evidence type="ECO:0000313" key="10">
    <source>
        <dbReference type="Proteomes" id="UP001236559"/>
    </source>
</evidence>
<evidence type="ECO:0000256" key="3">
    <source>
        <dbReference type="ARBA" id="ARBA00022759"/>
    </source>
</evidence>
<comment type="caution">
    <text evidence="9">The sequence shown here is derived from an EMBL/GenBank/DDBJ whole genome shotgun (WGS) entry which is preliminary data.</text>
</comment>
<feature type="domain" description="Endoribonuclease YicC-like C-terminal" evidence="8">
    <location>
        <begin position="173"/>
        <end position="291"/>
    </location>
</feature>
<dbReference type="InterPro" id="IPR005229">
    <property type="entry name" value="YicC/YloC-like"/>
</dbReference>
<dbReference type="PANTHER" id="PTHR30636:SF3">
    <property type="entry name" value="UPF0701 PROTEIN YICC"/>
    <property type="match status" value="1"/>
</dbReference>
<dbReference type="InterPro" id="IPR013527">
    <property type="entry name" value="YicC-like_N"/>
</dbReference>
<dbReference type="RefSeq" id="WP_023055369.1">
    <property type="nucleotide sequence ID" value="NZ_JAUSTN010000003.1"/>
</dbReference>
<name>A0ABU0AUA8_9FIRM</name>
<dbReference type="EMBL" id="JAUSTN010000003">
    <property type="protein sequence ID" value="MDQ0274590.1"/>
    <property type="molecule type" value="Genomic_DNA"/>
</dbReference>
<proteinExistence type="inferred from homology"/>
<gene>
    <name evidence="9" type="ORF">J2S72_000607</name>
</gene>
<keyword evidence="10" id="KW-1185">Reference proteome</keyword>
<dbReference type="Proteomes" id="UP001236559">
    <property type="component" value="Unassembled WGS sequence"/>
</dbReference>
<reference evidence="9 10" key="1">
    <citation type="submission" date="2023-07" db="EMBL/GenBank/DDBJ databases">
        <title>Genomic Encyclopedia of Type Strains, Phase IV (KMG-IV): sequencing the most valuable type-strain genomes for metagenomic binning, comparative biology and taxonomic classification.</title>
        <authorList>
            <person name="Goeker M."/>
        </authorList>
    </citation>
    <scope>NUCLEOTIDE SEQUENCE [LARGE SCALE GENOMIC DNA]</scope>
    <source>
        <strain evidence="9 10">DSM 22616</strain>
    </source>
</reference>
<feature type="domain" description="Endoribonuclease YicC-like N-terminal" evidence="7">
    <location>
        <begin position="1"/>
        <end position="155"/>
    </location>
</feature>
<comment type="similarity">
    <text evidence="5">Belongs to the YicC/YloC family.</text>
</comment>
<evidence type="ECO:0000256" key="4">
    <source>
        <dbReference type="ARBA" id="ARBA00022801"/>
    </source>
</evidence>
<feature type="coiled-coil region" evidence="6">
    <location>
        <begin position="151"/>
        <end position="208"/>
    </location>
</feature>